<dbReference type="Pfam" id="PF00651">
    <property type="entry name" value="BTB"/>
    <property type="match status" value="1"/>
</dbReference>
<accession>A0AAV8AC67</accession>
<comment type="caution">
    <text evidence="2">The sequence shown here is derived from an EMBL/GenBank/DDBJ whole genome shotgun (WGS) entry which is preliminary data.</text>
</comment>
<dbReference type="Gene3D" id="3.30.710.10">
    <property type="entry name" value="Potassium Channel Kv1.1, Chain A"/>
    <property type="match status" value="1"/>
</dbReference>
<feature type="domain" description="BTB" evidence="1">
    <location>
        <begin position="19"/>
        <end position="92"/>
    </location>
</feature>
<proteinExistence type="predicted"/>
<dbReference type="SUPFAM" id="SSF54695">
    <property type="entry name" value="POZ domain"/>
    <property type="match status" value="1"/>
</dbReference>
<protein>
    <submittedName>
        <fullName evidence="2">Pep-cterm sorting domain-containing protein</fullName>
    </submittedName>
</protein>
<reference evidence="2" key="1">
    <citation type="submission" date="2022-08" db="EMBL/GenBank/DDBJ databases">
        <title>Novel sulphate-reducing endosymbionts in the free-living metamonad Anaeramoeba.</title>
        <authorList>
            <person name="Jerlstrom-Hultqvist J."/>
            <person name="Cepicka I."/>
            <person name="Gallot-Lavallee L."/>
            <person name="Salas-Leiva D."/>
            <person name="Curtis B.A."/>
            <person name="Zahonova K."/>
            <person name="Pipaliya S."/>
            <person name="Dacks J."/>
            <person name="Roger A.J."/>
        </authorList>
    </citation>
    <scope>NUCLEOTIDE SEQUENCE</scope>
    <source>
        <strain evidence="2">Busselton2</strain>
    </source>
</reference>
<evidence type="ECO:0000259" key="1">
    <source>
        <dbReference type="PROSITE" id="PS50097"/>
    </source>
</evidence>
<dbReference type="SMART" id="SM00225">
    <property type="entry name" value="BTB"/>
    <property type="match status" value="1"/>
</dbReference>
<dbReference type="InterPro" id="IPR029062">
    <property type="entry name" value="Class_I_gatase-like"/>
</dbReference>
<sequence>MNKSMQKLLMQYINNKDLADLEFRVGKKETIFYGHKFLIGLVSDFWYNKLYKEGWQTKTKKGRDLLQLPKLDPILFELFLEYVYTREVAIKSSLLFDLQKKADQYGVPQLKKQFSEKFIDNIDLTNCLHFYEYAIGSGVKEWVSDVKKFISINTEIILMKKDCFEGLREDTIKEILSFENFLSPEIQIFRALRNWAQKRVEKMRSKMLLSSELQNKSKVTVKTLLKGFSSYIKLDYMNFQDLVEVHKAGVYDVETLFHTITGLAIENDLKLPLFTRSGPQLPNMKVLFLAVCRGGKPKIDHIVESISSGSVGNVSHHNIIETTPTFEKMNEYDAIVVRSRNGEVLNDPTTLGNNLAKFVETGKGVVVMAINSLVNYDGIGIQGRFIDEGFVPLQVGERIEQDERELGEIHLPTHPIMKGVETFKTKNYTHLIGTHEINSGNLIASWNNGYPLITEKTKQGAKYGSVVCLNFHPCSTKITDNCGKAWLQETDGAKIISNSVEFVLRQYMKKIEF</sequence>
<dbReference type="PANTHER" id="PTHR24410">
    <property type="entry name" value="HL07962P-RELATED"/>
    <property type="match status" value="1"/>
</dbReference>
<dbReference type="Proteomes" id="UP001146793">
    <property type="component" value="Unassembled WGS sequence"/>
</dbReference>
<organism evidence="2 3">
    <name type="scientific">Anaeramoeba flamelloides</name>
    <dbReference type="NCBI Taxonomy" id="1746091"/>
    <lineage>
        <taxon>Eukaryota</taxon>
        <taxon>Metamonada</taxon>
        <taxon>Anaeramoebidae</taxon>
        <taxon>Anaeramoeba</taxon>
    </lineage>
</organism>
<evidence type="ECO:0000313" key="3">
    <source>
        <dbReference type="Proteomes" id="UP001146793"/>
    </source>
</evidence>
<dbReference type="Gene3D" id="1.25.40.420">
    <property type="match status" value="1"/>
</dbReference>
<gene>
    <name evidence="2" type="ORF">M0812_03569</name>
</gene>
<name>A0AAV8AC67_9EUKA</name>
<dbReference type="InterPro" id="IPR000210">
    <property type="entry name" value="BTB/POZ_dom"/>
</dbReference>
<dbReference type="InterPro" id="IPR011333">
    <property type="entry name" value="SKP1/BTB/POZ_sf"/>
</dbReference>
<dbReference type="SUPFAM" id="SSF52317">
    <property type="entry name" value="Class I glutamine amidotransferase-like"/>
    <property type="match status" value="1"/>
</dbReference>
<dbReference type="PANTHER" id="PTHR24410:SF23">
    <property type="entry name" value="BTB DOMAIN-CONTAINING PROTEIN-RELATED"/>
    <property type="match status" value="1"/>
</dbReference>
<dbReference type="EMBL" id="JANTQA010000008">
    <property type="protein sequence ID" value="KAJ3451814.1"/>
    <property type="molecule type" value="Genomic_DNA"/>
</dbReference>
<dbReference type="AlphaFoldDB" id="A0AAV8AC67"/>
<dbReference type="Gene3D" id="3.40.50.880">
    <property type="match status" value="1"/>
</dbReference>
<dbReference type="InterPro" id="IPR051481">
    <property type="entry name" value="BTB-POZ/Galectin-3-binding"/>
</dbReference>
<dbReference type="PROSITE" id="PS50097">
    <property type="entry name" value="BTB"/>
    <property type="match status" value="1"/>
</dbReference>
<evidence type="ECO:0000313" key="2">
    <source>
        <dbReference type="EMBL" id="KAJ3451814.1"/>
    </source>
</evidence>